<dbReference type="KEGG" id="ruj:E5Z56_00460"/>
<evidence type="ECO:0000259" key="12">
    <source>
        <dbReference type="Pfam" id="PF02823"/>
    </source>
</evidence>
<evidence type="ECO:0000256" key="4">
    <source>
        <dbReference type="ARBA" id="ARBA00022475"/>
    </source>
</evidence>
<protein>
    <recommendedName>
        <fullName evidence="9">ATP synthase epsilon chain</fullName>
    </recommendedName>
    <alternativeName>
        <fullName evidence="9">ATP synthase F1 sector epsilon subunit</fullName>
    </alternativeName>
    <alternativeName>
        <fullName evidence="9">F-ATPase epsilon subunit</fullName>
    </alternativeName>
</protein>
<evidence type="ECO:0000313" key="14">
    <source>
        <dbReference type="Proteomes" id="UP000301475"/>
    </source>
</evidence>
<evidence type="ECO:0000256" key="7">
    <source>
        <dbReference type="ARBA" id="ARBA00023196"/>
    </source>
</evidence>
<dbReference type="Pfam" id="PF02823">
    <property type="entry name" value="ATP-synt_DE_N"/>
    <property type="match status" value="1"/>
</dbReference>
<keyword evidence="14" id="KW-1185">Reference proteome</keyword>
<dbReference type="SUPFAM" id="SSF46604">
    <property type="entry name" value="Epsilon subunit of F1F0-ATP synthase C-terminal domain"/>
    <property type="match status" value="1"/>
</dbReference>
<feature type="domain" description="ATP synthase F1 complex delta/epsilon subunit N-terminal" evidence="12">
    <location>
        <begin position="4"/>
        <end position="82"/>
    </location>
</feature>
<dbReference type="RefSeq" id="WP_138156034.1">
    <property type="nucleotide sequence ID" value="NZ_CP039381.1"/>
</dbReference>
<comment type="function">
    <text evidence="9">Produces ATP from ADP in the presence of a proton gradient across the membrane.</text>
</comment>
<evidence type="ECO:0000256" key="2">
    <source>
        <dbReference type="ARBA" id="ARBA00005712"/>
    </source>
</evidence>
<proteinExistence type="inferred from homology"/>
<dbReference type="NCBIfam" id="TIGR01216">
    <property type="entry name" value="ATP_synt_epsi"/>
    <property type="match status" value="1"/>
</dbReference>
<dbReference type="Pfam" id="PF00401">
    <property type="entry name" value="ATP-synt_DE"/>
    <property type="match status" value="1"/>
</dbReference>
<comment type="subcellular location">
    <subcellularLocation>
        <location evidence="1 9">Cell membrane</location>
        <topology evidence="1 9">Peripheral membrane protein</topology>
    </subcellularLocation>
</comment>
<dbReference type="InterPro" id="IPR036794">
    <property type="entry name" value="ATP_F1_dsu/esu_C_sf"/>
</dbReference>
<dbReference type="GO" id="GO:0005886">
    <property type="term" value="C:plasma membrane"/>
    <property type="evidence" value="ECO:0007669"/>
    <property type="project" value="UniProtKB-SubCell"/>
</dbReference>
<accession>A0A4P8XSP8</accession>
<gene>
    <name evidence="9 13" type="primary">atpC</name>
    <name evidence="13" type="ORF">E5Z56_00460</name>
</gene>
<dbReference type="InterPro" id="IPR020546">
    <property type="entry name" value="ATP_synth_F1_dsu/esu_N"/>
</dbReference>
<keyword evidence="7 9" id="KW-0139">CF(1)</keyword>
<evidence type="ECO:0000313" key="13">
    <source>
        <dbReference type="EMBL" id="QCT05931.1"/>
    </source>
</evidence>
<dbReference type="InterPro" id="IPR001469">
    <property type="entry name" value="ATP_synth_F1_dsu/esu"/>
</dbReference>
<dbReference type="Proteomes" id="UP000301475">
    <property type="component" value="Chromosome"/>
</dbReference>
<evidence type="ECO:0000256" key="8">
    <source>
        <dbReference type="ARBA" id="ARBA00023310"/>
    </source>
</evidence>
<comment type="subunit">
    <text evidence="9 10">F-type ATPases have 2 components, CF(1) - the catalytic core - and CF(0) - the membrane proton channel. CF(1) has five subunits: alpha(3), beta(3), gamma(1), delta(1), epsilon(1). CF(0) has three main subunits: a, b and c.</text>
</comment>
<evidence type="ECO:0000256" key="9">
    <source>
        <dbReference type="HAMAP-Rule" id="MF_00530"/>
    </source>
</evidence>
<dbReference type="AlphaFoldDB" id="A0A4P8XSP8"/>
<keyword evidence="3 9" id="KW-0813">Transport</keyword>
<dbReference type="OrthoDB" id="9804110at2"/>
<dbReference type="Gene3D" id="2.60.15.10">
    <property type="entry name" value="F0F1 ATP synthase delta/epsilon subunit, N-terminal"/>
    <property type="match status" value="1"/>
</dbReference>
<keyword evidence="9" id="KW-0375">Hydrogen ion transport</keyword>
<dbReference type="PANTHER" id="PTHR13822:SF10">
    <property type="entry name" value="ATP SYNTHASE EPSILON CHAIN, CHLOROPLASTIC"/>
    <property type="match status" value="1"/>
</dbReference>
<evidence type="ECO:0000259" key="11">
    <source>
        <dbReference type="Pfam" id="PF00401"/>
    </source>
</evidence>
<dbReference type="GO" id="GO:0005524">
    <property type="term" value="F:ATP binding"/>
    <property type="evidence" value="ECO:0007669"/>
    <property type="project" value="UniProtKB-UniRule"/>
</dbReference>
<feature type="domain" description="ATP synthase epsilon subunit C-terminal" evidence="11">
    <location>
        <begin position="87"/>
        <end position="131"/>
    </location>
</feature>
<evidence type="ECO:0000256" key="5">
    <source>
        <dbReference type="ARBA" id="ARBA00023065"/>
    </source>
</evidence>
<dbReference type="InterPro" id="IPR036771">
    <property type="entry name" value="ATPsynth_dsu/esu_N"/>
</dbReference>
<sequence>MNTFKLKILAADKVVFDGECEKMTIPCFDGEKGILAHHENILMATDVGITKFKPVDEDERVVFTGLGFIEVIDNDVTFLVQTSERPDEIDANRAREAKERAEEALRQKRSQIEYHHSKASLSRAMARLKATSKYM</sequence>
<comment type="similarity">
    <text evidence="2 9 10">Belongs to the ATPase epsilon chain family.</text>
</comment>
<keyword evidence="8 9" id="KW-0066">ATP synthesis</keyword>
<evidence type="ECO:0000256" key="1">
    <source>
        <dbReference type="ARBA" id="ARBA00004202"/>
    </source>
</evidence>
<dbReference type="GO" id="GO:0045259">
    <property type="term" value="C:proton-transporting ATP synthase complex"/>
    <property type="evidence" value="ECO:0007669"/>
    <property type="project" value="UniProtKB-KW"/>
</dbReference>
<name>A0A4P8XSP8_9FIRM</name>
<dbReference type="InterPro" id="IPR020547">
    <property type="entry name" value="ATP_synth_F1_esu_C"/>
</dbReference>
<evidence type="ECO:0000256" key="6">
    <source>
        <dbReference type="ARBA" id="ARBA00023136"/>
    </source>
</evidence>
<keyword evidence="5 9" id="KW-0406">Ion transport</keyword>
<reference evidence="13 14" key="1">
    <citation type="submission" date="2019-04" db="EMBL/GenBank/DDBJ databases">
        <authorList>
            <person name="Embree M."/>
            <person name="Gaffney J.R."/>
        </authorList>
    </citation>
    <scope>NUCLEOTIDE SEQUENCE [LARGE SCALE GENOMIC DNA]</scope>
    <source>
        <strain evidence="13 14">JE7A12</strain>
    </source>
</reference>
<keyword evidence="4 9" id="KW-1003">Cell membrane</keyword>
<evidence type="ECO:0000256" key="3">
    <source>
        <dbReference type="ARBA" id="ARBA00022448"/>
    </source>
</evidence>
<dbReference type="EMBL" id="CP039381">
    <property type="protein sequence ID" value="QCT05931.1"/>
    <property type="molecule type" value="Genomic_DNA"/>
</dbReference>
<evidence type="ECO:0000256" key="10">
    <source>
        <dbReference type="RuleBase" id="RU003656"/>
    </source>
</evidence>
<dbReference type="PANTHER" id="PTHR13822">
    <property type="entry name" value="ATP SYNTHASE DELTA/EPSILON CHAIN"/>
    <property type="match status" value="1"/>
</dbReference>
<dbReference type="CDD" id="cd12152">
    <property type="entry name" value="F1-ATPase_delta"/>
    <property type="match status" value="1"/>
</dbReference>
<keyword evidence="6 9" id="KW-0472">Membrane</keyword>
<dbReference type="GO" id="GO:0046933">
    <property type="term" value="F:proton-transporting ATP synthase activity, rotational mechanism"/>
    <property type="evidence" value="ECO:0007669"/>
    <property type="project" value="UniProtKB-UniRule"/>
</dbReference>
<dbReference type="Gene3D" id="1.20.5.440">
    <property type="entry name" value="ATP synthase delta/epsilon subunit, C-terminal domain"/>
    <property type="match status" value="1"/>
</dbReference>
<organism evidence="13 14">
    <name type="scientific">Ruminococcus bovis</name>
    <dbReference type="NCBI Taxonomy" id="2564099"/>
    <lineage>
        <taxon>Bacteria</taxon>
        <taxon>Bacillati</taxon>
        <taxon>Bacillota</taxon>
        <taxon>Clostridia</taxon>
        <taxon>Eubacteriales</taxon>
        <taxon>Oscillospiraceae</taxon>
        <taxon>Ruminococcus</taxon>
    </lineage>
</organism>
<dbReference type="HAMAP" id="MF_00530">
    <property type="entry name" value="ATP_synth_epsil_bac"/>
    <property type="match status" value="1"/>
</dbReference>
<dbReference type="SUPFAM" id="SSF51344">
    <property type="entry name" value="Epsilon subunit of F1F0-ATP synthase N-terminal domain"/>
    <property type="match status" value="1"/>
</dbReference>